<evidence type="ECO:0000313" key="3">
    <source>
        <dbReference type="Proteomes" id="UP000053766"/>
    </source>
</evidence>
<proteinExistence type="predicted"/>
<evidence type="ECO:0000313" key="2">
    <source>
        <dbReference type="EMBL" id="KJH52335.1"/>
    </source>
</evidence>
<sequence>MTRGVKTMQKSELLFLIHAAILFIVLTSLITLWHYYDRLFPESIWLVFAINLYWMLYCGLNPLLYLIFSRKIRHAFLMLIRIVPPKPTTTVVRLSTQ</sequence>
<keyword evidence="1" id="KW-0472">Membrane</keyword>
<gene>
    <name evidence="2" type="ORF">DICVIV_01426</name>
</gene>
<reference evidence="2 3" key="1">
    <citation type="submission" date="2013-11" db="EMBL/GenBank/DDBJ databases">
        <title>Draft genome of the bovine lungworm Dictyocaulus viviparus.</title>
        <authorList>
            <person name="Mitreva M."/>
        </authorList>
    </citation>
    <scope>NUCLEOTIDE SEQUENCE [LARGE SCALE GENOMIC DNA]</scope>
    <source>
        <strain evidence="2 3">HannoverDv2000</strain>
    </source>
</reference>
<evidence type="ECO:0008006" key="4">
    <source>
        <dbReference type="Google" id="ProtNLM"/>
    </source>
</evidence>
<keyword evidence="1" id="KW-0812">Transmembrane</keyword>
<dbReference type="EMBL" id="KN716166">
    <property type="protein sequence ID" value="KJH52335.1"/>
    <property type="molecule type" value="Genomic_DNA"/>
</dbReference>
<reference evidence="3" key="2">
    <citation type="journal article" date="2016" name="Sci. Rep.">
        <title>Dictyocaulus viviparus genome, variome and transcriptome elucidate lungworm biology and support future intervention.</title>
        <authorList>
            <person name="McNulty S.N."/>
            <person name="Strube C."/>
            <person name="Rosa B.A."/>
            <person name="Martin J.C."/>
            <person name="Tyagi R."/>
            <person name="Choi Y.J."/>
            <person name="Wang Q."/>
            <person name="Hallsworth Pepin K."/>
            <person name="Zhang X."/>
            <person name="Ozersky P."/>
            <person name="Wilson R.K."/>
            <person name="Sternberg P.W."/>
            <person name="Gasser R.B."/>
            <person name="Mitreva M."/>
        </authorList>
    </citation>
    <scope>NUCLEOTIDE SEQUENCE [LARGE SCALE GENOMIC DNA]</scope>
    <source>
        <strain evidence="3">HannoverDv2000</strain>
    </source>
</reference>
<organism evidence="2 3">
    <name type="scientific">Dictyocaulus viviparus</name>
    <name type="common">Bovine lungworm</name>
    <dbReference type="NCBI Taxonomy" id="29172"/>
    <lineage>
        <taxon>Eukaryota</taxon>
        <taxon>Metazoa</taxon>
        <taxon>Ecdysozoa</taxon>
        <taxon>Nematoda</taxon>
        <taxon>Chromadorea</taxon>
        <taxon>Rhabditida</taxon>
        <taxon>Rhabditina</taxon>
        <taxon>Rhabditomorpha</taxon>
        <taxon>Strongyloidea</taxon>
        <taxon>Metastrongylidae</taxon>
        <taxon>Dictyocaulus</taxon>
    </lineage>
</organism>
<keyword evidence="3" id="KW-1185">Reference proteome</keyword>
<name>A0A0D8Y6I4_DICVI</name>
<keyword evidence="1" id="KW-1133">Transmembrane helix</keyword>
<dbReference type="SUPFAM" id="SSF81321">
    <property type="entry name" value="Family A G protein-coupled receptor-like"/>
    <property type="match status" value="1"/>
</dbReference>
<accession>A0A0D8Y6I4</accession>
<evidence type="ECO:0000256" key="1">
    <source>
        <dbReference type="SAM" id="Phobius"/>
    </source>
</evidence>
<feature type="transmembrane region" description="Helical" evidence="1">
    <location>
        <begin position="45"/>
        <end position="68"/>
    </location>
</feature>
<dbReference type="OrthoDB" id="5857248at2759"/>
<protein>
    <recommendedName>
        <fullName evidence="4">G-protein coupled receptors family 1 profile domain-containing protein</fullName>
    </recommendedName>
</protein>
<feature type="transmembrane region" description="Helical" evidence="1">
    <location>
        <begin position="12"/>
        <end position="33"/>
    </location>
</feature>
<dbReference type="AlphaFoldDB" id="A0A0D8Y6I4"/>
<dbReference type="Proteomes" id="UP000053766">
    <property type="component" value="Unassembled WGS sequence"/>
</dbReference>
<dbReference type="Gene3D" id="1.20.1070.10">
    <property type="entry name" value="Rhodopsin 7-helix transmembrane proteins"/>
    <property type="match status" value="1"/>
</dbReference>